<sequence length="164" mass="17719">MIMGLTATWAFAPTGVPARGWDACDNLRAGWSGYVTTDPTRLETTPRRWKRLGVPILMATVMDSGFVMVTGFGGGEPEWHWVLNERFFLGEMGEMAEEYGVPGRIATAVPVMIGWATEAGLPEPSADHLAEVLARGQQDTLPIDGVAYELFEALGITTFAGNGN</sequence>
<protein>
    <submittedName>
        <fullName evidence="1">Uncharacterized protein</fullName>
    </submittedName>
</protein>
<keyword evidence="2" id="KW-1185">Reference proteome</keyword>
<accession>A0A0N7F4W4</accession>
<evidence type="ECO:0000313" key="1">
    <source>
        <dbReference type="EMBL" id="ALG12559.1"/>
    </source>
</evidence>
<gene>
    <name evidence="1" type="ORF">AOZ06_41980</name>
</gene>
<dbReference type="OrthoDB" id="2303924at2"/>
<reference evidence="1 2" key="1">
    <citation type="submission" date="2015-07" db="EMBL/GenBank/DDBJ databases">
        <title>Genome sequencing of Kibdelosporangium phytohabitans.</title>
        <authorList>
            <person name="Qin S."/>
            <person name="Xing K."/>
        </authorList>
    </citation>
    <scope>NUCLEOTIDE SEQUENCE [LARGE SCALE GENOMIC DNA]</scope>
    <source>
        <strain evidence="1 2">KLBMP1111</strain>
    </source>
</reference>
<dbReference type="AlphaFoldDB" id="A0A0N7F4W4"/>
<organism evidence="1 2">
    <name type="scientific">Kibdelosporangium phytohabitans</name>
    <dbReference type="NCBI Taxonomy" id="860235"/>
    <lineage>
        <taxon>Bacteria</taxon>
        <taxon>Bacillati</taxon>
        <taxon>Actinomycetota</taxon>
        <taxon>Actinomycetes</taxon>
        <taxon>Pseudonocardiales</taxon>
        <taxon>Pseudonocardiaceae</taxon>
        <taxon>Kibdelosporangium</taxon>
    </lineage>
</organism>
<dbReference type="KEGG" id="kphy:AOZ06_41980"/>
<evidence type="ECO:0000313" key="2">
    <source>
        <dbReference type="Proteomes" id="UP000063699"/>
    </source>
</evidence>
<dbReference type="RefSeq" id="WP_054294451.1">
    <property type="nucleotide sequence ID" value="NZ_CP012752.1"/>
</dbReference>
<dbReference type="EMBL" id="CP012752">
    <property type="protein sequence ID" value="ALG12559.1"/>
    <property type="molecule type" value="Genomic_DNA"/>
</dbReference>
<proteinExistence type="predicted"/>
<name>A0A0N7F4W4_9PSEU</name>
<dbReference type="STRING" id="860235.AOZ06_41980"/>
<dbReference type="Proteomes" id="UP000063699">
    <property type="component" value="Chromosome"/>
</dbReference>